<dbReference type="AlphaFoldDB" id="A0A1L9VCR3"/>
<dbReference type="RefSeq" id="XP_022398398.1">
    <property type="nucleotide sequence ID" value="XM_022548807.1"/>
</dbReference>
<sequence length="87" mass="9843">MLPAVWSILSLPWRRLNLLRLSAILSNLVLQLGDSPSEFPSLKPWKISPITFPAFSIIPAWAAFSFFLMEPSLLQLLHRAGRRDLDG</sequence>
<accession>A0A1L9VCR3</accession>
<reference evidence="3" key="1">
    <citation type="journal article" date="2017" name="Genome Biol.">
        <title>Comparative genomics reveals high biological diversity and specific adaptations in the industrially and medically important fungal genus Aspergillus.</title>
        <authorList>
            <person name="de Vries R.P."/>
            <person name="Riley R."/>
            <person name="Wiebenga A."/>
            <person name="Aguilar-Osorio G."/>
            <person name="Amillis S."/>
            <person name="Uchima C.A."/>
            <person name="Anderluh G."/>
            <person name="Asadollahi M."/>
            <person name="Askin M."/>
            <person name="Barry K."/>
            <person name="Battaglia E."/>
            <person name="Bayram O."/>
            <person name="Benocci T."/>
            <person name="Braus-Stromeyer S.A."/>
            <person name="Caldana C."/>
            <person name="Canovas D."/>
            <person name="Cerqueira G.C."/>
            <person name="Chen F."/>
            <person name="Chen W."/>
            <person name="Choi C."/>
            <person name="Clum A."/>
            <person name="Dos Santos R.A."/>
            <person name="Damasio A.R."/>
            <person name="Diallinas G."/>
            <person name="Emri T."/>
            <person name="Fekete E."/>
            <person name="Flipphi M."/>
            <person name="Freyberg S."/>
            <person name="Gallo A."/>
            <person name="Gournas C."/>
            <person name="Habgood R."/>
            <person name="Hainaut M."/>
            <person name="Harispe M.L."/>
            <person name="Henrissat B."/>
            <person name="Hilden K.S."/>
            <person name="Hope R."/>
            <person name="Hossain A."/>
            <person name="Karabika E."/>
            <person name="Karaffa L."/>
            <person name="Karanyi Z."/>
            <person name="Krasevec N."/>
            <person name="Kuo A."/>
            <person name="Kusch H."/>
            <person name="LaButti K."/>
            <person name="Lagendijk E.L."/>
            <person name="Lapidus A."/>
            <person name="Levasseur A."/>
            <person name="Lindquist E."/>
            <person name="Lipzen A."/>
            <person name="Logrieco A.F."/>
            <person name="MacCabe A."/>
            <person name="Maekelae M.R."/>
            <person name="Malavazi I."/>
            <person name="Melin P."/>
            <person name="Meyer V."/>
            <person name="Mielnichuk N."/>
            <person name="Miskei M."/>
            <person name="Molnar A.P."/>
            <person name="Mule G."/>
            <person name="Ngan C.Y."/>
            <person name="Orejas M."/>
            <person name="Orosz E."/>
            <person name="Ouedraogo J.P."/>
            <person name="Overkamp K.M."/>
            <person name="Park H.-S."/>
            <person name="Perrone G."/>
            <person name="Piumi F."/>
            <person name="Punt P.J."/>
            <person name="Ram A.F."/>
            <person name="Ramon A."/>
            <person name="Rauscher S."/>
            <person name="Record E."/>
            <person name="Riano-Pachon D.M."/>
            <person name="Robert V."/>
            <person name="Roehrig J."/>
            <person name="Ruller R."/>
            <person name="Salamov A."/>
            <person name="Salih N.S."/>
            <person name="Samson R.A."/>
            <person name="Sandor E."/>
            <person name="Sanguinetti M."/>
            <person name="Schuetze T."/>
            <person name="Sepcic K."/>
            <person name="Shelest E."/>
            <person name="Sherlock G."/>
            <person name="Sophianopoulou V."/>
            <person name="Squina F.M."/>
            <person name="Sun H."/>
            <person name="Susca A."/>
            <person name="Todd R.B."/>
            <person name="Tsang A."/>
            <person name="Unkles S.E."/>
            <person name="van de Wiele N."/>
            <person name="van Rossen-Uffink D."/>
            <person name="Oliveira J.V."/>
            <person name="Vesth T.C."/>
            <person name="Visser J."/>
            <person name="Yu J.-H."/>
            <person name="Zhou M."/>
            <person name="Andersen M.R."/>
            <person name="Archer D.B."/>
            <person name="Baker S.E."/>
            <person name="Benoit I."/>
            <person name="Brakhage A.A."/>
            <person name="Braus G.H."/>
            <person name="Fischer R."/>
            <person name="Frisvad J.C."/>
            <person name="Goldman G.H."/>
            <person name="Houbraken J."/>
            <person name="Oakley B."/>
            <person name="Pocsi I."/>
            <person name="Scazzocchio C."/>
            <person name="Seiboth B."/>
            <person name="vanKuyk P.A."/>
            <person name="Wortman J."/>
            <person name="Dyer P.S."/>
            <person name="Grigoriev I.V."/>
        </authorList>
    </citation>
    <scope>NUCLEOTIDE SEQUENCE [LARGE SCALE GENOMIC DNA]</scope>
    <source>
        <strain evidence="3">CBS 516.65</strain>
    </source>
</reference>
<feature type="transmembrane region" description="Helical" evidence="1">
    <location>
        <begin position="50"/>
        <end position="69"/>
    </location>
</feature>
<evidence type="ECO:0000313" key="2">
    <source>
        <dbReference type="EMBL" id="OJJ81700.1"/>
    </source>
</evidence>
<name>A0A1L9VCR3_ASPGL</name>
<evidence type="ECO:0000313" key="3">
    <source>
        <dbReference type="Proteomes" id="UP000184300"/>
    </source>
</evidence>
<dbReference type="GeneID" id="34465067"/>
<keyword evidence="1" id="KW-0472">Membrane</keyword>
<evidence type="ECO:0000256" key="1">
    <source>
        <dbReference type="SAM" id="Phobius"/>
    </source>
</evidence>
<organism evidence="2 3">
    <name type="scientific">Aspergillus glaucus CBS 516.65</name>
    <dbReference type="NCBI Taxonomy" id="1160497"/>
    <lineage>
        <taxon>Eukaryota</taxon>
        <taxon>Fungi</taxon>
        <taxon>Dikarya</taxon>
        <taxon>Ascomycota</taxon>
        <taxon>Pezizomycotina</taxon>
        <taxon>Eurotiomycetes</taxon>
        <taxon>Eurotiomycetidae</taxon>
        <taxon>Eurotiales</taxon>
        <taxon>Aspergillaceae</taxon>
        <taxon>Aspergillus</taxon>
        <taxon>Aspergillus subgen. Aspergillus</taxon>
    </lineage>
</organism>
<dbReference type="VEuPathDB" id="FungiDB:ASPGLDRAFT_646740"/>
<keyword evidence="3" id="KW-1185">Reference proteome</keyword>
<gene>
    <name evidence="2" type="ORF">ASPGLDRAFT_646740</name>
</gene>
<dbReference type="EMBL" id="KV878905">
    <property type="protein sequence ID" value="OJJ81700.1"/>
    <property type="molecule type" value="Genomic_DNA"/>
</dbReference>
<protein>
    <submittedName>
        <fullName evidence="2">Uncharacterized protein</fullName>
    </submittedName>
</protein>
<keyword evidence="1" id="KW-1133">Transmembrane helix</keyword>
<dbReference type="Proteomes" id="UP000184300">
    <property type="component" value="Unassembled WGS sequence"/>
</dbReference>
<keyword evidence="1" id="KW-0812">Transmembrane</keyword>
<proteinExistence type="predicted"/>